<evidence type="ECO:0000313" key="1">
    <source>
        <dbReference type="EMBL" id="CAH1957642.1"/>
    </source>
</evidence>
<sequence>MSSSVTDVRSLPFLSASFRVKLPLWNSLYHLNIVVR</sequence>
<comment type="caution">
    <text evidence="1">The sequence shown here is derived from an EMBL/GenBank/DDBJ whole genome shotgun (WGS) entry which is preliminary data.</text>
</comment>
<organism evidence="1 2">
    <name type="scientific">Acanthoscelides obtectus</name>
    <name type="common">Bean weevil</name>
    <name type="synonym">Bruchus obtectus</name>
    <dbReference type="NCBI Taxonomy" id="200917"/>
    <lineage>
        <taxon>Eukaryota</taxon>
        <taxon>Metazoa</taxon>
        <taxon>Ecdysozoa</taxon>
        <taxon>Arthropoda</taxon>
        <taxon>Hexapoda</taxon>
        <taxon>Insecta</taxon>
        <taxon>Pterygota</taxon>
        <taxon>Neoptera</taxon>
        <taxon>Endopterygota</taxon>
        <taxon>Coleoptera</taxon>
        <taxon>Polyphaga</taxon>
        <taxon>Cucujiformia</taxon>
        <taxon>Chrysomeloidea</taxon>
        <taxon>Chrysomelidae</taxon>
        <taxon>Bruchinae</taxon>
        <taxon>Bruchini</taxon>
        <taxon>Acanthoscelides</taxon>
    </lineage>
</organism>
<proteinExistence type="predicted"/>
<evidence type="ECO:0000313" key="2">
    <source>
        <dbReference type="Proteomes" id="UP001152888"/>
    </source>
</evidence>
<reference evidence="1" key="1">
    <citation type="submission" date="2022-03" db="EMBL/GenBank/DDBJ databases">
        <authorList>
            <person name="Sayadi A."/>
        </authorList>
    </citation>
    <scope>NUCLEOTIDE SEQUENCE</scope>
</reference>
<keyword evidence="2" id="KW-1185">Reference proteome</keyword>
<protein>
    <submittedName>
        <fullName evidence="1">Uncharacterized protein</fullName>
    </submittedName>
</protein>
<dbReference type="AlphaFoldDB" id="A0A9P0JPP8"/>
<gene>
    <name evidence="1" type="ORF">ACAOBT_LOCUS2215</name>
</gene>
<dbReference type="Proteomes" id="UP001152888">
    <property type="component" value="Unassembled WGS sequence"/>
</dbReference>
<accession>A0A9P0JPP8</accession>
<dbReference type="EMBL" id="CAKOFQ010006672">
    <property type="protein sequence ID" value="CAH1957642.1"/>
    <property type="molecule type" value="Genomic_DNA"/>
</dbReference>
<name>A0A9P0JPP8_ACAOB</name>